<dbReference type="PRINTS" id="PR00719">
    <property type="entry name" value="LMWPTPASE"/>
</dbReference>
<dbReference type="InterPro" id="IPR023485">
    <property type="entry name" value="Ptyr_pPase"/>
</dbReference>
<comment type="caution">
    <text evidence="6">The sequence shown here is derived from an EMBL/GenBank/DDBJ whole genome shotgun (WGS) entry which is preliminary data.</text>
</comment>
<gene>
    <name evidence="6" type="ORF">GCM10009547_23440</name>
</gene>
<dbReference type="Gene3D" id="3.40.50.2300">
    <property type="match status" value="1"/>
</dbReference>
<reference evidence="6 7" key="1">
    <citation type="journal article" date="2019" name="Int. J. Syst. Evol. Microbiol.">
        <title>The Global Catalogue of Microorganisms (GCM) 10K type strain sequencing project: providing services to taxonomists for standard genome sequencing and annotation.</title>
        <authorList>
            <consortium name="The Broad Institute Genomics Platform"/>
            <consortium name="The Broad Institute Genome Sequencing Center for Infectious Disease"/>
            <person name="Wu L."/>
            <person name="Ma J."/>
        </authorList>
    </citation>
    <scope>NUCLEOTIDE SEQUENCE [LARGE SCALE GENOMIC DNA]</scope>
    <source>
        <strain evidence="6 7">JCM 10671</strain>
    </source>
</reference>
<accession>A0ABN1GUS4</accession>
<dbReference type="EMBL" id="BAAAHE010000017">
    <property type="protein sequence ID" value="GAA0620196.1"/>
    <property type="molecule type" value="Genomic_DNA"/>
</dbReference>
<organism evidence="6 7">
    <name type="scientific">Sporichthya brevicatena</name>
    <dbReference type="NCBI Taxonomy" id="171442"/>
    <lineage>
        <taxon>Bacteria</taxon>
        <taxon>Bacillati</taxon>
        <taxon>Actinomycetota</taxon>
        <taxon>Actinomycetes</taxon>
        <taxon>Sporichthyales</taxon>
        <taxon>Sporichthyaceae</taxon>
        <taxon>Sporichthya</taxon>
    </lineage>
</organism>
<dbReference type="Proteomes" id="UP001500957">
    <property type="component" value="Unassembled WGS sequence"/>
</dbReference>
<keyword evidence="4" id="KW-0904">Protein phosphatase</keyword>
<dbReference type="RefSeq" id="WP_344604877.1">
    <property type="nucleotide sequence ID" value="NZ_BAAAHE010000017.1"/>
</dbReference>
<protein>
    <recommendedName>
        <fullName evidence="2">protein-tyrosine-phosphatase</fullName>
        <ecNumber evidence="2">3.1.3.48</ecNumber>
    </recommendedName>
</protein>
<comment type="similarity">
    <text evidence="1">Belongs to the low molecular weight phosphotyrosine protein phosphatase family.</text>
</comment>
<dbReference type="PANTHER" id="PTHR11717:SF7">
    <property type="entry name" value="LOW MOLECULAR WEIGHT PHOSPHOTYROSINE PROTEIN PHOSPHATASE"/>
    <property type="match status" value="1"/>
</dbReference>
<evidence type="ECO:0000313" key="6">
    <source>
        <dbReference type="EMBL" id="GAA0620196.1"/>
    </source>
</evidence>
<dbReference type="SUPFAM" id="SSF52788">
    <property type="entry name" value="Phosphotyrosine protein phosphatases I"/>
    <property type="match status" value="1"/>
</dbReference>
<proteinExistence type="inferred from homology"/>
<dbReference type="CDD" id="cd16343">
    <property type="entry name" value="LMWPTP"/>
    <property type="match status" value="1"/>
</dbReference>
<evidence type="ECO:0000256" key="4">
    <source>
        <dbReference type="ARBA" id="ARBA00022912"/>
    </source>
</evidence>
<evidence type="ECO:0000256" key="3">
    <source>
        <dbReference type="ARBA" id="ARBA00022801"/>
    </source>
</evidence>
<dbReference type="Pfam" id="PF01451">
    <property type="entry name" value="LMWPc"/>
    <property type="match status" value="1"/>
</dbReference>
<evidence type="ECO:0000313" key="7">
    <source>
        <dbReference type="Proteomes" id="UP001500957"/>
    </source>
</evidence>
<evidence type="ECO:0000259" key="5">
    <source>
        <dbReference type="SMART" id="SM00226"/>
    </source>
</evidence>
<dbReference type="InterPro" id="IPR050438">
    <property type="entry name" value="LMW_PTPase"/>
</dbReference>
<evidence type="ECO:0000256" key="2">
    <source>
        <dbReference type="ARBA" id="ARBA00013064"/>
    </source>
</evidence>
<keyword evidence="7" id="KW-1185">Reference proteome</keyword>
<dbReference type="SMART" id="SM00226">
    <property type="entry name" value="LMWPc"/>
    <property type="match status" value="1"/>
</dbReference>
<dbReference type="PANTHER" id="PTHR11717">
    <property type="entry name" value="LOW MOLECULAR WEIGHT PROTEIN TYROSINE PHOSPHATASE"/>
    <property type="match status" value="1"/>
</dbReference>
<sequence>MAYRICMVCLGNICRSPMAAAVLRHKLAEAGLDDRVFVESAGTGDWHVGQGAHPPARAMLVANGYDDTHTARQFVPRFYDDYDLVIALDANNRRDLRRLAPDPEIGDRVRMLRSYDPEAGEDDLDVPDPYGGTTADYQLVLDQVERACDGLIAELKTQLH</sequence>
<feature type="domain" description="Phosphotyrosine protein phosphatase I" evidence="5">
    <location>
        <begin position="3"/>
        <end position="154"/>
    </location>
</feature>
<name>A0ABN1GUS4_9ACTN</name>
<evidence type="ECO:0000256" key="1">
    <source>
        <dbReference type="ARBA" id="ARBA00011063"/>
    </source>
</evidence>
<dbReference type="InterPro" id="IPR017867">
    <property type="entry name" value="Tyr_phospatase_low_mol_wt"/>
</dbReference>
<keyword evidence="3" id="KW-0378">Hydrolase</keyword>
<dbReference type="InterPro" id="IPR036196">
    <property type="entry name" value="Ptyr_pPase_sf"/>
</dbReference>
<dbReference type="EC" id="3.1.3.48" evidence="2"/>